<dbReference type="PANTHER" id="PTHR19288">
    <property type="entry name" value="4-NITROPHENYLPHOSPHATASE-RELATED"/>
    <property type="match status" value="1"/>
</dbReference>
<dbReference type="GO" id="GO:0016791">
    <property type="term" value="F:phosphatase activity"/>
    <property type="evidence" value="ECO:0007669"/>
    <property type="project" value="TreeGrafter"/>
</dbReference>
<accession>A0A512H3T7</accession>
<evidence type="ECO:0000313" key="1">
    <source>
        <dbReference type="EMBL" id="GEO80101.1"/>
    </source>
</evidence>
<dbReference type="PANTHER" id="PTHR19288:SF90">
    <property type="entry name" value="OS08G0542600 PROTEIN"/>
    <property type="match status" value="1"/>
</dbReference>
<evidence type="ECO:0000313" key="2">
    <source>
        <dbReference type="Proteomes" id="UP000321567"/>
    </source>
</evidence>
<dbReference type="EMBL" id="BJZO01000004">
    <property type="protein sequence ID" value="GEO80101.1"/>
    <property type="molecule type" value="Genomic_DNA"/>
</dbReference>
<dbReference type="Pfam" id="PF13344">
    <property type="entry name" value="Hydrolase_6"/>
    <property type="match status" value="1"/>
</dbReference>
<sequence length="301" mass="31862">MRFVSFDQAWAVVRAARPLFPPPPPPPSPGPRRVAGLADLAPAFDGIVLDAYGVLHEGNGVFPEALAAFEAVRAQGIALCVVTNDVTHPPEAVAARLAALGLPVAPDEVISGRSVLPEALAPFEDGRDFAVLGHDPGAVVERLPATRVGTYETTDLDDAAGFILVDTNDWEDDTPERRLIETLRARPRPLVVCNPDITCPFRGRLSLEPGYVAFPLAAALPPGMVRFLGKPWPGVYAQVRARFPQAPRLLAVGDSPQTDILGARGAGMAALLIENGLLRGQDSLARSAELGILPDFVAATV</sequence>
<dbReference type="SUPFAM" id="SSF56784">
    <property type="entry name" value="HAD-like"/>
    <property type="match status" value="1"/>
</dbReference>
<dbReference type="AlphaFoldDB" id="A0A512H3T7"/>
<comment type="caution">
    <text evidence="1">The sequence shown here is derived from an EMBL/GenBank/DDBJ whole genome shotgun (WGS) entry which is preliminary data.</text>
</comment>
<dbReference type="Gene3D" id="3.40.50.1000">
    <property type="entry name" value="HAD superfamily/HAD-like"/>
    <property type="match status" value="2"/>
</dbReference>
<name>A0A512H3T7_9PROT</name>
<dbReference type="Proteomes" id="UP000321567">
    <property type="component" value="Unassembled WGS sequence"/>
</dbReference>
<gene>
    <name evidence="1" type="ORF">ROR02_02320</name>
</gene>
<protein>
    <submittedName>
        <fullName evidence="1">Haloacid dehalogenase</fullName>
    </submittedName>
</protein>
<dbReference type="InterPro" id="IPR036412">
    <property type="entry name" value="HAD-like_sf"/>
</dbReference>
<keyword evidence="2" id="KW-1185">Reference proteome</keyword>
<dbReference type="GO" id="GO:0005737">
    <property type="term" value="C:cytoplasm"/>
    <property type="evidence" value="ECO:0007669"/>
    <property type="project" value="TreeGrafter"/>
</dbReference>
<reference evidence="1 2" key="1">
    <citation type="submission" date="2019-07" db="EMBL/GenBank/DDBJ databases">
        <title>Whole genome shotgun sequence of Rhodospirillum oryzae NBRC 107573.</title>
        <authorList>
            <person name="Hosoyama A."/>
            <person name="Uohara A."/>
            <person name="Ohji S."/>
            <person name="Ichikawa N."/>
        </authorList>
    </citation>
    <scope>NUCLEOTIDE SEQUENCE [LARGE SCALE GENOMIC DNA]</scope>
    <source>
        <strain evidence="1 2">NBRC 107573</strain>
    </source>
</reference>
<dbReference type="InterPro" id="IPR023214">
    <property type="entry name" value="HAD_sf"/>
</dbReference>
<dbReference type="RefSeq" id="WP_147162173.1">
    <property type="nucleotide sequence ID" value="NZ_BJZO01000004.1"/>
</dbReference>
<dbReference type="InterPro" id="IPR006357">
    <property type="entry name" value="HAD-SF_hydro_IIA"/>
</dbReference>
<proteinExistence type="predicted"/>
<organism evidence="1 2">
    <name type="scientific">Pararhodospirillum oryzae</name>
    <dbReference type="NCBI Taxonomy" id="478448"/>
    <lineage>
        <taxon>Bacteria</taxon>
        <taxon>Pseudomonadati</taxon>
        <taxon>Pseudomonadota</taxon>
        <taxon>Alphaproteobacteria</taxon>
        <taxon>Rhodospirillales</taxon>
        <taxon>Rhodospirillaceae</taxon>
        <taxon>Pararhodospirillum</taxon>
    </lineage>
</organism>
<dbReference type="Pfam" id="PF13242">
    <property type="entry name" value="Hydrolase_like"/>
    <property type="match status" value="1"/>
</dbReference>
<dbReference type="OrthoDB" id="148966at2"/>